<dbReference type="RefSeq" id="WP_004413604.1">
    <property type="nucleotide sequence ID" value="NZ_ACZV01000005.1"/>
</dbReference>
<feature type="domain" description="BRCT" evidence="1">
    <location>
        <begin position="39"/>
        <end position="117"/>
    </location>
</feature>
<dbReference type="Proteomes" id="UP000002817">
    <property type="component" value="Unassembled WGS sequence"/>
</dbReference>
<dbReference type="EMBL" id="ACZV01000005">
    <property type="protein sequence ID" value="EEX92050.1"/>
    <property type="molecule type" value="Genomic_DNA"/>
</dbReference>
<dbReference type="STRING" id="675816.VIA_002694"/>
<proteinExistence type="predicted"/>
<dbReference type="InterPro" id="IPR036420">
    <property type="entry name" value="BRCT_dom_sf"/>
</dbReference>
<protein>
    <recommendedName>
        <fullName evidence="1">BRCT domain-containing protein</fullName>
    </recommendedName>
</protein>
<reference evidence="3 4" key="3">
    <citation type="journal article" date="2012" name="Int. J. Syst. Evol. Microbiol.">
        <title>Vibrio caribbeanicus sp. nov., isolated from the marine sponge Scleritoderma cyanea.</title>
        <authorList>
            <person name="Hoffmann M."/>
            <person name="Monday S.R."/>
            <person name="Allard M.W."/>
            <person name="Strain E.A."/>
            <person name="Whittaker P."/>
            <person name="Naum M."/>
            <person name="McCarthy P.J."/>
            <person name="Lopez J.V."/>
            <person name="Fischer M."/>
            <person name="Brown E.W."/>
        </authorList>
    </citation>
    <scope>NUCLEOTIDE SEQUENCE [LARGE SCALE GENOMIC DNA]</scope>
    <source>
        <strain evidence="3">CIP 102891</strain>
        <strain evidence="4">CIP 102891 / ATCC 33934</strain>
    </source>
</reference>
<dbReference type="Proteomes" id="UP000003515">
    <property type="component" value="Unassembled WGS sequence"/>
</dbReference>
<keyword evidence="5" id="KW-1185">Reference proteome</keyword>
<reference evidence="3" key="2">
    <citation type="submission" date="2011-08" db="EMBL/GenBank/DDBJ databases">
        <authorList>
            <person name="Hoffman M."/>
            <person name="Strain E.A."/>
            <person name="Brown E."/>
            <person name="Allard M.W."/>
        </authorList>
    </citation>
    <scope>NUCLEOTIDE SEQUENCE</scope>
    <source>
        <strain evidence="3">CIP 102891</strain>
    </source>
</reference>
<dbReference type="EMBL" id="AFWH01000036">
    <property type="protein sequence ID" value="EGU48796.1"/>
    <property type="molecule type" value="Genomic_DNA"/>
</dbReference>
<comment type="caution">
    <text evidence="3">The sequence shown here is derived from an EMBL/GenBank/DDBJ whole genome shotgun (WGS) entry which is preliminary data.</text>
</comment>
<dbReference type="InterPro" id="IPR001357">
    <property type="entry name" value="BRCT_dom"/>
</dbReference>
<reference evidence="2 5" key="1">
    <citation type="submission" date="2009-10" db="EMBL/GenBank/DDBJ databases">
        <authorList>
            <consortium name="Los Alamos National Laboratory (LANL)"/>
            <consortium name="National Microbial Pathogen Data Resource (NMPDR)"/>
            <person name="Munk A.C."/>
            <person name="Chertkov O."/>
            <person name="Tapia R."/>
            <person name="Green L."/>
            <person name="Rogers Y."/>
            <person name="Detter J.C."/>
            <person name="Bruce D."/>
            <person name="Brettin T.S."/>
            <person name="Colwell R.R."/>
            <person name="Huq A."/>
            <person name="Grim C.J."/>
            <person name="Hasan N.A."/>
            <person name="Bartels D."/>
            <person name="Vonstein V."/>
        </authorList>
    </citation>
    <scope>NUCLEOTIDE SEQUENCE [LARGE SCALE GENOMIC DNA]</scope>
    <source>
        <strain evidence="2 5">CIP 102891</strain>
    </source>
</reference>
<organism evidence="3 4">
    <name type="scientific">Vibrio orientalis CIP 102891 = ATCC 33934</name>
    <dbReference type="NCBI Taxonomy" id="675816"/>
    <lineage>
        <taxon>Bacteria</taxon>
        <taxon>Pseudomonadati</taxon>
        <taxon>Pseudomonadota</taxon>
        <taxon>Gammaproteobacteria</taxon>
        <taxon>Vibrionales</taxon>
        <taxon>Vibrionaceae</taxon>
        <taxon>Vibrio</taxon>
        <taxon>Vibrio oreintalis group</taxon>
    </lineage>
</organism>
<evidence type="ECO:0000259" key="1">
    <source>
        <dbReference type="SMART" id="SM00292"/>
    </source>
</evidence>
<dbReference type="Pfam" id="PF00533">
    <property type="entry name" value="BRCT"/>
    <property type="match status" value="1"/>
</dbReference>
<dbReference type="SUPFAM" id="SSF52113">
    <property type="entry name" value="BRCT domain"/>
    <property type="match status" value="1"/>
</dbReference>
<accession>C9QK59</accession>
<dbReference type="Gene3D" id="3.40.50.10190">
    <property type="entry name" value="BRCT domain"/>
    <property type="match status" value="1"/>
</dbReference>
<name>C9QK59_VIBOR</name>
<dbReference type="OrthoDB" id="9132890at2"/>
<dbReference type="eggNOG" id="COG0272">
    <property type="taxonomic scope" value="Bacteria"/>
</dbReference>
<dbReference type="PATRIC" id="fig|675816.5.peg.2791"/>
<gene>
    <name evidence="2" type="ORF">VIA_002694</name>
    <name evidence="3" type="ORF">VIOR3934_01415</name>
</gene>
<sequence>MASQKPTMILLSKTDLTEEEISQLSDAEAWQIIYSTRAKKVVDSRLQVCFTGFGTTEKNELTEMASANNFNVVKSVTKKLDFLVGGVNAGPKKLEKAEMQGVQVLTADQFKSLAETGEIPEVQVG</sequence>
<evidence type="ECO:0000313" key="4">
    <source>
        <dbReference type="Proteomes" id="UP000002817"/>
    </source>
</evidence>
<dbReference type="SMART" id="SM00292">
    <property type="entry name" value="BRCT"/>
    <property type="match status" value="1"/>
</dbReference>
<evidence type="ECO:0000313" key="2">
    <source>
        <dbReference type="EMBL" id="EEX92050.1"/>
    </source>
</evidence>
<evidence type="ECO:0000313" key="5">
    <source>
        <dbReference type="Proteomes" id="UP000003515"/>
    </source>
</evidence>
<dbReference type="AlphaFoldDB" id="C9QK59"/>
<evidence type="ECO:0000313" key="3">
    <source>
        <dbReference type="EMBL" id="EGU48796.1"/>
    </source>
</evidence>